<evidence type="ECO:0000256" key="8">
    <source>
        <dbReference type="ARBA" id="ARBA00022801"/>
    </source>
</evidence>
<dbReference type="InterPro" id="IPR037219">
    <property type="entry name" value="Peptidase_M41-like"/>
</dbReference>
<comment type="subcellular location">
    <subcellularLocation>
        <location evidence="15">Cell membrane</location>
        <topology evidence="15">Multi-pass membrane protein</topology>
        <orientation evidence="15">Cytoplasmic side</orientation>
    </subcellularLocation>
    <subcellularLocation>
        <location evidence="1">Membrane</location>
    </subcellularLocation>
</comment>
<comment type="similarity">
    <text evidence="2 15">In the C-terminal section; belongs to the peptidase M41 family.</text>
</comment>
<evidence type="ECO:0000256" key="3">
    <source>
        <dbReference type="ARBA" id="ARBA00022475"/>
    </source>
</evidence>
<dbReference type="InterPro" id="IPR011546">
    <property type="entry name" value="Pept_M41_FtsH_extracell"/>
</dbReference>
<feature type="region of interest" description="Disordered" evidence="17">
    <location>
        <begin position="622"/>
        <end position="656"/>
    </location>
</feature>
<dbReference type="SUPFAM" id="SSF52540">
    <property type="entry name" value="P-loop containing nucleoside triphosphate hydrolases"/>
    <property type="match status" value="1"/>
</dbReference>
<dbReference type="PANTHER" id="PTHR23076:SF97">
    <property type="entry name" value="ATP-DEPENDENT ZINC METALLOPROTEASE YME1L1"/>
    <property type="match status" value="1"/>
</dbReference>
<comment type="similarity">
    <text evidence="14 15">In the central section; belongs to the AAA ATPase family.</text>
</comment>
<evidence type="ECO:0000256" key="6">
    <source>
        <dbReference type="ARBA" id="ARBA00022723"/>
    </source>
</evidence>
<evidence type="ECO:0000256" key="17">
    <source>
        <dbReference type="SAM" id="MobiDB-lite"/>
    </source>
</evidence>
<dbReference type="Proteomes" id="UP000078287">
    <property type="component" value="Unassembled WGS sequence"/>
</dbReference>
<evidence type="ECO:0000256" key="2">
    <source>
        <dbReference type="ARBA" id="ARBA00010044"/>
    </source>
</evidence>
<dbReference type="InterPro" id="IPR005936">
    <property type="entry name" value="FtsH"/>
</dbReference>
<dbReference type="FunFam" id="3.40.50.300:FF:000001">
    <property type="entry name" value="ATP-dependent zinc metalloprotease FtsH"/>
    <property type="match status" value="1"/>
</dbReference>
<evidence type="ECO:0000259" key="18">
    <source>
        <dbReference type="SMART" id="SM00382"/>
    </source>
</evidence>
<dbReference type="FunFam" id="1.10.8.60:FF:000001">
    <property type="entry name" value="ATP-dependent zinc metalloprotease FtsH"/>
    <property type="match status" value="1"/>
</dbReference>
<dbReference type="GO" id="GO:0006508">
    <property type="term" value="P:proteolysis"/>
    <property type="evidence" value="ECO:0007669"/>
    <property type="project" value="UniProtKB-KW"/>
</dbReference>
<comment type="cofactor">
    <cofactor evidence="15">
        <name>Zn(2+)</name>
        <dbReference type="ChEBI" id="CHEBI:29105"/>
    </cofactor>
    <text evidence="15">Binds 1 zinc ion per subunit.</text>
</comment>
<dbReference type="InterPro" id="IPR000642">
    <property type="entry name" value="Peptidase_M41"/>
</dbReference>
<keyword evidence="10 15" id="KW-0067">ATP-binding</keyword>
<keyword evidence="19" id="KW-0132">Cell division</keyword>
<feature type="binding site" evidence="15">
    <location>
        <position position="436"/>
    </location>
    <ligand>
        <name>Zn(2+)</name>
        <dbReference type="ChEBI" id="CHEBI:29105"/>
        <note>catalytic</note>
    </ligand>
</feature>
<feature type="binding site" evidence="15">
    <location>
        <position position="432"/>
    </location>
    <ligand>
        <name>Zn(2+)</name>
        <dbReference type="ChEBI" id="CHEBI:29105"/>
        <note>catalytic</note>
    </ligand>
</feature>
<feature type="domain" description="AAA+ ATPase" evidence="18">
    <location>
        <begin position="201"/>
        <end position="340"/>
    </location>
</feature>
<proteinExistence type="inferred from homology"/>
<feature type="binding site" evidence="15">
    <location>
        <position position="511"/>
    </location>
    <ligand>
        <name>Zn(2+)</name>
        <dbReference type="ChEBI" id="CHEBI:29105"/>
        <note>catalytic</note>
    </ligand>
</feature>
<reference evidence="19 20" key="1">
    <citation type="submission" date="2016-04" db="EMBL/GenBank/DDBJ databases">
        <title>Chloroflexus islandicus sp. nov., a thermophilic filamentous anoxygenic phototrophic bacterium from geyser Strokkur (Iceland).</title>
        <authorList>
            <person name="Gaisin V.A."/>
            <person name="Kalashnikov A.M."/>
            <person name="Sukhacheva M.V."/>
            <person name="Grouzdev D.S."/>
            <person name="Ivanov T.M."/>
            <person name="Kuznetsov B."/>
            <person name="Gorlenko V.M."/>
        </authorList>
    </citation>
    <scope>NUCLEOTIDE SEQUENCE [LARGE SCALE GENOMIC DNA]</scope>
    <source>
        <strain evidence="20">isl-2</strain>
    </source>
</reference>
<evidence type="ECO:0000256" key="7">
    <source>
        <dbReference type="ARBA" id="ARBA00022741"/>
    </source>
</evidence>
<dbReference type="InterPro" id="IPR027417">
    <property type="entry name" value="P-loop_NTPase"/>
</dbReference>
<keyword evidence="8 15" id="KW-0378">Hydrolase</keyword>
<evidence type="ECO:0000256" key="14">
    <source>
        <dbReference type="ARBA" id="ARBA00061570"/>
    </source>
</evidence>
<dbReference type="SMART" id="SM00382">
    <property type="entry name" value="AAA"/>
    <property type="match status" value="1"/>
</dbReference>
<keyword evidence="7 15" id="KW-0547">Nucleotide-binding</keyword>
<keyword evidence="6 15" id="KW-0479">Metal-binding</keyword>
<dbReference type="GO" id="GO:0030163">
    <property type="term" value="P:protein catabolic process"/>
    <property type="evidence" value="ECO:0007669"/>
    <property type="project" value="UniProtKB-UniRule"/>
</dbReference>
<gene>
    <name evidence="15" type="primary">ftsH</name>
    <name evidence="19" type="ORF">A6A03_06440</name>
</gene>
<evidence type="ECO:0000256" key="1">
    <source>
        <dbReference type="ARBA" id="ARBA00004370"/>
    </source>
</evidence>
<comment type="subunit">
    <text evidence="15">Homohexamer.</text>
</comment>
<keyword evidence="5 15" id="KW-0812">Transmembrane</keyword>
<dbReference type="GO" id="GO:0004222">
    <property type="term" value="F:metalloendopeptidase activity"/>
    <property type="evidence" value="ECO:0007669"/>
    <property type="project" value="InterPro"/>
</dbReference>
<dbReference type="InterPro" id="IPR003593">
    <property type="entry name" value="AAA+_ATPase"/>
</dbReference>
<dbReference type="Pfam" id="PF00004">
    <property type="entry name" value="AAA"/>
    <property type="match status" value="1"/>
</dbReference>
<dbReference type="GO" id="GO:0008270">
    <property type="term" value="F:zinc ion binding"/>
    <property type="evidence" value="ECO:0007669"/>
    <property type="project" value="UniProtKB-UniRule"/>
</dbReference>
<keyword evidence="9 15" id="KW-0862">Zinc</keyword>
<dbReference type="GO" id="GO:0005524">
    <property type="term" value="F:ATP binding"/>
    <property type="evidence" value="ECO:0007669"/>
    <property type="project" value="UniProtKB-UniRule"/>
</dbReference>
<dbReference type="RefSeq" id="WP_066782394.1">
    <property type="nucleotide sequence ID" value="NZ_LWQS01000011.1"/>
</dbReference>
<dbReference type="Gene3D" id="3.40.50.300">
    <property type="entry name" value="P-loop containing nucleotide triphosphate hydrolases"/>
    <property type="match status" value="1"/>
</dbReference>
<evidence type="ECO:0000313" key="20">
    <source>
        <dbReference type="Proteomes" id="UP000078287"/>
    </source>
</evidence>
<dbReference type="OrthoDB" id="9809379at2"/>
<dbReference type="GO" id="GO:0051301">
    <property type="term" value="P:cell division"/>
    <property type="evidence" value="ECO:0007669"/>
    <property type="project" value="UniProtKB-KW"/>
</dbReference>
<dbReference type="GO" id="GO:0004176">
    <property type="term" value="F:ATP-dependent peptidase activity"/>
    <property type="evidence" value="ECO:0007669"/>
    <property type="project" value="InterPro"/>
</dbReference>
<evidence type="ECO:0000256" key="5">
    <source>
        <dbReference type="ARBA" id="ARBA00022692"/>
    </source>
</evidence>
<dbReference type="GO" id="GO:0016887">
    <property type="term" value="F:ATP hydrolysis activity"/>
    <property type="evidence" value="ECO:0007669"/>
    <property type="project" value="UniProtKB-UniRule"/>
</dbReference>
<feature type="transmembrane region" description="Helical" evidence="15">
    <location>
        <begin position="12"/>
        <end position="29"/>
    </location>
</feature>
<dbReference type="HAMAP" id="MF_01458">
    <property type="entry name" value="FtsH"/>
    <property type="match status" value="1"/>
</dbReference>
<dbReference type="STRING" id="1707952.A6A03_06440"/>
<feature type="transmembrane region" description="Helical" evidence="15">
    <location>
        <begin position="113"/>
        <end position="137"/>
    </location>
</feature>
<protein>
    <recommendedName>
        <fullName evidence="15">ATP-dependent zinc metalloprotease FtsH</fullName>
        <ecNumber evidence="15">3.4.24.-</ecNumber>
    </recommendedName>
</protein>
<evidence type="ECO:0000256" key="9">
    <source>
        <dbReference type="ARBA" id="ARBA00022833"/>
    </source>
</evidence>
<dbReference type="Pfam" id="PF01434">
    <property type="entry name" value="Peptidase_M41"/>
    <property type="match status" value="1"/>
</dbReference>
<keyword evidence="13 15" id="KW-0472">Membrane</keyword>
<comment type="caution">
    <text evidence="19">The sequence shown here is derived from an EMBL/GenBank/DDBJ whole genome shotgun (WGS) entry which is preliminary data.</text>
</comment>
<organism evidence="19 20">
    <name type="scientific">Chloroflexus islandicus</name>
    <dbReference type="NCBI Taxonomy" id="1707952"/>
    <lineage>
        <taxon>Bacteria</taxon>
        <taxon>Bacillati</taxon>
        <taxon>Chloroflexota</taxon>
        <taxon>Chloroflexia</taxon>
        <taxon>Chloroflexales</taxon>
        <taxon>Chloroflexineae</taxon>
        <taxon>Chloroflexaceae</taxon>
        <taxon>Chloroflexus</taxon>
    </lineage>
</organism>
<keyword evidence="3 15" id="KW-1003">Cell membrane</keyword>
<evidence type="ECO:0000256" key="16">
    <source>
        <dbReference type="RuleBase" id="RU003651"/>
    </source>
</evidence>
<dbReference type="InterPro" id="IPR003960">
    <property type="entry name" value="ATPase_AAA_CS"/>
</dbReference>
<dbReference type="PROSITE" id="PS00674">
    <property type="entry name" value="AAA"/>
    <property type="match status" value="1"/>
</dbReference>
<dbReference type="FunFam" id="1.20.58.760:FF:000001">
    <property type="entry name" value="ATP-dependent zinc metalloprotease FtsH"/>
    <property type="match status" value="1"/>
</dbReference>
<evidence type="ECO:0000313" key="19">
    <source>
        <dbReference type="EMBL" id="OAN49694.1"/>
    </source>
</evidence>
<keyword evidence="12 15" id="KW-0482">Metalloprotease</keyword>
<keyword evidence="19" id="KW-0131">Cell cycle</keyword>
<evidence type="ECO:0000256" key="4">
    <source>
        <dbReference type="ARBA" id="ARBA00022670"/>
    </source>
</evidence>
<dbReference type="EC" id="3.4.24.-" evidence="15"/>
<dbReference type="InterPro" id="IPR003959">
    <property type="entry name" value="ATPase_AAA_core"/>
</dbReference>
<evidence type="ECO:0000256" key="15">
    <source>
        <dbReference type="HAMAP-Rule" id="MF_01458"/>
    </source>
</evidence>
<evidence type="ECO:0000256" key="11">
    <source>
        <dbReference type="ARBA" id="ARBA00022989"/>
    </source>
</evidence>
<dbReference type="Gene3D" id="1.20.58.760">
    <property type="entry name" value="Peptidase M41"/>
    <property type="match status" value="1"/>
</dbReference>
<name>A0A178MP01_9CHLR</name>
<keyword evidence="20" id="KW-1185">Reference proteome</keyword>
<dbReference type="NCBIfam" id="TIGR01241">
    <property type="entry name" value="FtsH_fam"/>
    <property type="match status" value="1"/>
</dbReference>
<dbReference type="GO" id="GO:0005886">
    <property type="term" value="C:plasma membrane"/>
    <property type="evidence" value="ECO:0007669"/>
    <property type="project" value="UniProtKB-SubCell"/>
</dbReference>
<dbReference type="EMBL" id="LWQS01000011">
    <property type="protein sequence ID" value="OAN49694.1"/>
    <property type="molecule type" value="Genomic_DNA"/>
</dbReference>
<evidence type="ECO:0000256" key="12">
    <source>
        <dbReference type="ARBA" id="ARBA00023049"/>
    </source>
</evidence>
<dbReference type="CDD" id="cd19501">
    <property type="entry name" value="RecA-like_FtsH"/>
    <property type="match status" value="1"/>
</dbReference>
<keyword evidence="11 15" id="KW-1133">Transmembrane helix</keyword>
<comment type="function">
    <text evidence="15">Acts as a processive, ATP-dependent zinc metallopeptidase for both cytoplasmic and membrane proteins. Plays a role in the quality control of integral membrane proteins.</text>
</comment>
<comment type="similarity">
    <text evidence="16">Belongs to the AAA ATPase family.</text>
</comment>
<dbReference type="PANTHER" id="PTHR23076">
    <property type="entry name" value="METALLOPROTEASE M41 FTSH"/>
    <property type="match status" value="1"/>
</dbReference>
<dbReference type="InterPro" id="IPR041569">
    <property type="entry name" value="AAA_lid_3"/>
</dbReference>
<dbReference type="Pfam" id="PF17862">
    <property type="entry name" value="AAA_lid_3"/>
    <property type="match status" value="1"/>
</dbReference>
<accession>A0A178MP01</accession>
<sequence length="656" mass="71311">MGDNRWLKNSFVYLIILVAALALFFQYLGPGASQTEEKGIADVIADAQAGLVREIQAQAGDEQIVVTYNDGKKYRSRLESADSVMRLLADYGVPLRNDQGQRTINVIVQPAPAWGGLLSIFTILLPTLLLIGFFVFFMRQAQGSNNQAMSFGKSRARMFAGDKPTITFADVAGQEEAKQDLAEVVEFLKFPDKFAALGARIPRGVLMVGPPGTGKTLLSRAVAGEAGVPFFSISGSEFVEMFVGVGASRVRDLFDQAKRNAPCIVFIDEIDAVGRQRGAGLGGSHDEREQTLNQILVEMDGFDTNTNVIVIAATNRPDVLDPALVRPGRFDRQVVLDAPDVRGRIEILKVHVKGKPLAEDVNLEVIARQTPGFSGADLMNVVNEAAILAARRSKRKISMAEFQDAVERVAIGGPERRSRVMTDRQKLVVAYHEAGHAIVGAAMPKADKVQKVTIIPRGQAGGYTLFLPDEDSLSLRTVSQFKARLAVSLGGRVAEEIVFGNEEVTTGASGDLVQVTRIARAMVTRYGMSQRLGPIVFGEKEELIFLGREISEQRNYGDEVARQIDEEVHAIVSEAYETAQQILLQNRAVLDDMANALIEYETLDGEQLEELIRRVKPLALDLSKTGGATPNGRSDERSAQPDAPQMGLGGPNPLPA</sequence>
<keyword evidence="4 15" id="KW-0645">Protease</keyword>
<dbReference type="Gene3D" id="1.10.8.60">
    <property type="match status" value="1"/>
</dbReference>
<evidence type="ECO:0000256" key="13">
    <source>
        <dbReference type="ARBA" id="ARBA00023136"/>
    </source>
</evidence>
<dbReference type="AlphaFoldDB" id="A0A178MP01"/>
<feature type="binding site" evidence="15">
    <location>
        <begin position="209"/>
        <end position="216"/>
    </location>
    <ligand>
        <name>ATP</name>
        <dbReference type="ChEBI" id="CHEBI:30616"/>
    </ligand>
</feature>
<dbReference type="Pfam" id="PF06480">
    <property type="entry name" value="FtsH_ext"/>
    <property type="match status" value="1"/>
</dbReference>
<feature type="active site" evidence="15">
    <location>
        <position position="433"/>
    </location>
</feature>
<evidence type="ECO:0000256" key="10">
    <source>
        <dbReference type="ARBA" id="ARBA00022840"/>
    </source>
</evidence>
<dbReference type="SUPFAM" id="SSF140990">
    <property type="entry name" value="FtsH protease domain-like"/>
    <property type="match status" value="1"/>
</dbReference>